<dbReference type="InParanoid" id="D8LG66"/>
<evidence type="ECO:0000313" key="3">
    <source>
        <dbReference type="EMBL" id="CBN78965.1"/>
    </source>
</evidence>
<feature type="chain" id="PRO_5003117151" evidence="2">
    <location>
        <begin position="25"/>
        <end position="261"/>
    </location>
</feature>
<feature type="signal peptide" evidence="2">
    <location>
        <begin position="1"/>
        <end position="24"/>
    </location>
</feature>
<dbReference type="PROSITE" id="PS51257">
    <property type="entry name" value="PROKAR_LIPOPROTEIN"/>
    <property type="match status" value="1"/>
</dbReference>
<dbReference type="Proteomes" id="UP000002630">
    <property type="component" value="Linkage Group LG23"/>
</dbReference>
<proteinExistence type="predicted"/>
<dbReference type="EMBL" id="FN649748">
    <property type="protein sequence ID" value="CBN78965.1"/>
    <property type="molecule type" value="Genomic_DNA"/>
</dbReference>
<evidence type="ECO:0000256" key="1">
    <source>
        <dbReference type="SAM" id="MobiDB-lite"/>
    </source>
</evidence>
<protein>
    <submittedName>
        <fullName evidence="3">Uncharacterized protein</fullName>
    </submittedName>
</protein>
<feature type="region of interest" description="Disordered" evidence="1">
    <location>
        <begin position="50"/>
        <end position="75"/>
    </location>
</feature>
<gene>
    <name evidence="3" type="ORF">Esi_0157_0064</name>
</gene>
<evidence type="ECO:0000313" key="4">
    <source>
        <dbReference type="Proteomes" id="UP000002630"/>
    </source>
</evidence>
<dbReference type="AlphaFoldDB" id="D8LG66"/>
<keyword evidence="4" id="KW-1185">Reference proteome</keyword>
<organism evidence="3 4">
    <name type="scientific">Ectocarpus siliculosus</name>
    <name type="common">Brown alga</name>
    <name type="synonym">Conferva siliculosa</name>
    <dbReference type="NCBI Taxonomy" id="2880"/>
    <lineage>
        <taxon>Eukaryota</taxon>
        <taxon>Sar</taxon>
        <taxon>Stramenopiles</taxon>
        <taxon>Ochrophyta</taxon>
        <taxon>PX clade</taxon>
        <taxon>Phaeophyceae</taxon>
        <taxon>Ectocarpales</taxon>
        <taxon>Ectocarpaceae</taxon>
        <taxon>Ectocarpus</taxon>
    </lineage>
</organism>
<evidence type="ECO:0000256" key="2">
    <source>
        <dbReference type="SAM" id="SignalP"/>
    </source>
</evidence>
<dbReference type="OrthoDB" id="10334727at2759"/>
<keyword evidence="2" id="KW-0732">Signal</keyword>
<dbReference type="EMBL" id="FN648120">
    <property type="protein sequence ID" value="CBN78965.1"/>
    <property type="molecule type" value="Genomic_DNA"/>
</dbReference>
<accession>D8LG66</accession>
<name>D8LG66_ECTSI</name>
<dbReference type="eggNOG" id="ENOG502SEA9">
    <property type="taxonomic scope" value="Eukaryota"/>
</dbReference>
<reference evidence="3 4" key="1">
    <citation type="journal article" date="2010" name="Nature">
        <title>The Ectocarpus genome and the independent evolution of multicellularity in brown algae.</title>
        <authorList>
            <person name="Cock J.M."/>
            <person name="Sterck L."/>
            <person name="Rouze P."/>
            <person name="Scornet D."/>
            <person name="Allen A.E."/>
            <person name="Amoutzias G."/>
            <person name="Anthouard V."/>
            <person name="Artiguenave F."/>
            <person name="Aury J.M."/>
            <person name="Badger J.H."/>
            <person name="Beszteri B."/>
            <person name="Billiau K."/>
            <person name="Bonnet E."/>
            <person name="Bothwell J.H."/>
            <person name="Bowler C."/>
            <person name="Boyen C."/>
            <person name="Brownlee C."/>
            <person name="Carrano C.J."/>
            <person name="Charrier B."/>
            <person name="Cho G.Y."/>
            <person name="Coelho S.M."/>
            <person name="Collen J."/>
            <person name="Corre E."/>
            <person name="Da Silva C."/>
            <person name="Delage L."/>
            <person name="Delaroque N."/>
            <person name="Dittami S.M."/>
            <person name="Doulbeau S."/>
            <person name="Elias M."/>
            <person name="Farnham G."/>
            <person name="Gachon C.M."/>
            <person name="Gschloessl B."/>
            <person name="Heesch S."/>
            <person name="Jabbari K."/>
            <person name="Jubin C."/>
            <person name="Kawai H."/>
            <person name="Kimura K."/>
            <person name="Kloareg B."/>
            <person name="Kupper F.C."/>
            <person name="Lang D."/>
            <person name="Le Bail A."/>
            <person name="Leblanc C."/>
            <person name="Lerouge P."/>
            <person name="Lohr M."/>
            <person name="Lopez P.J."/>
            <person name="Martens C."/>
            <person name="Maumus F."/>
            <person name="Michel G."/>
            <person name="Miranda-Saavedra D."/>
            <person name="Morales J."/>
            <person name="Moreau H."/>
            <person name="Motomura T."/>
            <person name="Nagasato C."/>
            <person name="Napoli C.A."/>
            <person name="Nelson D.R."/>
            <person name="Nyvall-Collen P."/>
            <person name="Peters A.F."/>
            <person name="Pommier C."/>
            <person name="Potin P."/>
            <person name="Poulain J."/>
            <person name="Quesneville H."/>
            <person name="Read B."/>
            <person name="Rensing S.A."/>
            <person name="Ritter A."/>
            <person name="Rousvoal S."/>
            <person name="Samanta M."/>
            <person name="Samson G."/>
            <person name="Schroeder D.C."/>
            <person name="Segurens B."/>
            <person name="Strittmatter M."/>
            <person name="Tonon T."/>
            <person name="Tregear J.W."/>
            <person name="Valentin K."/>
            <person name="von Dassow P."/>
            <person name="Yamagishi T."/>
            <person name="Van de Peer Y."/>
            <person name="Wincker P."/>
        </authorList>
    </citation>
    <scope>NUCLEOTIDE SEQUENCE [LARGE SCALE GENOMIC DNA]</scope>
    <source>
        <strain evidence="4">Ec32 / CCAP1310/4</strain>
    </source>
</reference>
<sequence length="261" mass="28377">MCRASVVNAITTVLAAACVLRSAAFVDVAPACFSPSSPLLARSSVSGLPPSLGRSVSNDEGYPAGSSRWDGHSRRSSRLLAETNGIYPDGVPNLPGIKTIVETEEEEEQRAVREWQDDGRKGRVLVRRKEIPSPAMDPASVCQLVFESLQNNDDPMLDYGAAVAVKFASSKSAVRNMTPAEYGAFLRNDPDQVLLVDNASCAPAERAKVSADGKQVLQKVEVVGRYPDVVRRIVEVQLTKEEDDCWRVDAMTFGPNVEQRK</sequence>